<dbReference type="Gene3D" id="3.40.390.30">
    <property type="entry name" value="Metalloproteases ('zincins'), catalytic domain"/>
    <property type="match status" value="1"/>
</dbReference>
<dbReference type="FunCoup" id="H3AU13">
    <property type="interactions" value="690"/>
</dbReference>
<dbReference type="Proteomes" id="UP000008672">
    <property type="component" value="Unassembled WGS sequence"/>
</dbReference>
<keyword evidence="5" id="KW-0255">Endonuclease</keyword>
<evidence type="ECO:0000256" key="3">
    <source>
        <dbReference type="ARBA" id="ARBA00022722"/>
    </source>
</evidence>
<dbReference type="InterPro" id="IPR023091">
    <property type="entry name" value="MetalPrtase_cat_dom_sf_prd"/>
</dbReference>
<dbReference type="Ensembl" id="ENSLACT00000013230.1">
    <property type="protein sequence ID" value="ENSLACP00000013134.1"/>
    <property type="gene ID" value="ENSLACG00000011567.1"/>
</dbReference>
<dbReference type="InterPro" id="IPR020549">
    <property type="entry name" value="YbeY_CS"/>
</dbReference>
<dbReference type="GeneID" id="102362409"/>
<evidence type="ECO:0000313" key="9">
    <source>
        <dbReference type="Proteomes" id="UP000008672"/>
    </source>
</evidence>
<dbReference type="PANTHER" id="PTHR46986">
    <property type="entry name" value="ENDORIBONUCLEASE YBEY, CHLOROPLASTIC"/>
    <property type="match status" value="1"/>
</dbReference>
<dbReference type="Bgee" id="ENSLACG00000011567">
    <property type="expression patterns" value="Expressed in mesonephros and 3 other cell types or tissues"/>
</dbReference>
<dbReference type="eggNOG" id="ENOG502R6QZ">
    <property type="taxonomic scope" value="Eukaryota"/>
</dbReference>
<sequence>MSLVLRNLQRTVSVRRSQLRRDIEIFRQILEVQQFDLGVICVDNRRVQRINNTYRQKDFPTDVLSFPFFEELKPGEVPQPLHQDEFSLGDIFLGVEYIYGQCQQQGEDFHSVLAVTAAHGLCHLLGYRHSTEAEWKQMFKKESQILEEYNRLTGANLQPLTKNKF</sequence>
<comment type="cofactor">
    <cofactor evidence="1">
        <name>Zn(2+)</name>
        <dbReference type="ChEBI" id="CHEBI:29105"/>
    </cofactor>
</comment>
<dbReference type="InParanoid" id="H3AU13"/>
<accession>H3AU13</accession>
<dbReference type="AlphaFoldDB" id="H3AU13"/>
<dbReference type="OMA" id="GFTHNSE"/>
<evidence type="ECO:0000256" key="5">
    <source>
        <dbReference type="ARBA" id="ARBA00022759"/>
    </source>
</evidence>
<keyword evidence="6" id="KW-0378">Hydrolase</keyword>
<dbReference type="EMBL" id="AFYH01087011">
    <property type="status" value="NOT_ANNOTATED_CDS"/>
    <property type="molecule type" value="Genomic_DNA"/>
</dbReference>
<dbReference type="GeneTree" id="ENSGT00950000183170"/>
<evidence type="ECO:0000256" key="7">
    <source>
        <dbReference type="ARBA" id="ARBA00022833"/>
    </source>
</evidence>
<evidence type="ECO:0000256" key="6">
    <source>
        <dbReference type="ARBA" id="ARBA00022801"/>
    </source>
</evidence>
<gene>
    <name evidence="8" type="primary">YBEY</name>
</gene>
<protein>
    <submittedName>
        <fullName evidence="8">YbeY metalloendoribonuclease</fullName>
    </submittedName>
</protein>
<keyword evidence="7" id="KW-0862">Zinc</keyword>
<reference evidence="8" key="2">
    <citation type="submission" date="2025-08" db="UniProtKB">
        <authorList>
            <consortium name="Ensembl"/>
        </authorList>
    </citation>
    <scope>IDENTIFICATION</scope>
</reference>
<keyword evidence="9" id="KW-1185">Reference proteome</keyword>
<evidence type="ECO:0000256" key="4">
    <source>
        <dbReference type="ARBA" id="ARBA00022723"/>
    </source>
</evidence>
<evidence type="ECO:0000256" key="2">
    <source>
        <dbReference type="ARBA" id="ARBA00010875"/>
    </source>
</evidence>
<name>H3AU13_LATCH</name>
<dbReference type="SUPFAM" id="SSF55486">
    <property type="entry name" value="Metalloproteases ('zincins'), catalytic domain"/>
    <property type="match status" value="1"/>
</dbReference>
<reference evidence="8" key="3">
    <citation type="submission" date="2025-09" db="UniProtKB">
        <authorList>
            <consortium name="Ensembl"/>
        </authorList>
    </citation>
    <scope>IDENTIFICATION</scope>
</reference>
<dbReference type="HAMAP" id="MF_00009">
    <property type="entry name" value="Endoribonucl_YbeY"/>
    <property type="match status" value="1"/>
</dbReference>
<evidence type="ECO:0000256" key="1">
    <source>
        <dbReference type="ARBA" id="ARBA00001947"/>
    </source>
</evidence>
<dbReference type="GO" id="GO:0006364">
    <property type="term" value="P:rRNA processing"/>
    <property type="evidence" value="ECO:0007669"/>
    <property type="project" value="InterPro"/>
</dbReference>
<comment type="similarity">
    <text evidence="2">Belongs to the endoribonuclease YbeY family.</text>
</comment>
<keyword evidence="3" id="KW-0540">Nuclease</keyword>
<proteinExistence type="inferred from homology"/>
<dbReference type="GO" id="GO:0004222">
    <property type="term" value="F:metalloendopeptidase activity"/>
    <property type="evidence" value="ECO:0007669"/>
    <property type="project" value="InterPro"/>
</dbReference>
<evidence type="ECO:0000313" key="8">
    <source>
        <dbReference type="Ensembl" id="ENSLACP00000013134.1"/>
    </source>
</evidence>
<organism evidence="8 9">
    <name type="scientific">Latimeria chalumnae</name>
    <name type="common">Coelacanth</name>
    <dbReference type="NCBI Taxonomy" id="7897"/>
    <lineage>
        <taxon>Eukaryota</taxon>
        <taxon>Metazoa</taxon>
        <taxon>Chordata</taxon>
        <taxon>Craniata</taxon>
        <taxon>Vertebrata</taxon>
        <taxon>Euteleostomi</taxon>
        <taxon>Coelacanthiformes</taxon>
        <taxon>Coelacanthidae</taxon>
        <taxon>Latimeria</taxon>
    </lineage>
</organism>
<dbReference type="PANTHER" id="PTHR46986:SF1">
    <property type="entry name" value="ENDORIBONUCLEASE YBEY, CHLOROPLASTIC"/>
    <property type="match status" value="1"/>
</dbReference>
<keyword evidence="4" id="KW-0479">Metal-binding</keyword>
<dbReference type="InterPro" id="IPR002036">
    <property type="entry name" value="YbeY"/>
</dbReference>
<dbReference type="KEGG" id="lcm:102362409"/>
<dbReference type="OrthoDB" id="27226at2759"/>
<dbReference type="STRING" id="7897.ENSLACP00000013134"/>
<dbReference type="GO" id="GO:0046872">
    <property type="term" value="F:metal ion binding"/>
    <property type="evidence" value="ECO:0007669"/>
    <property type="project" value="UniProtKB-KW"/>
</dbReference>
<reference evidence="9" key="1">
    <citation type="submission" date="2011-08" db="EMBL/GenBank/DDBJ databases">
        <title>The draft genome of Latimeria chalumnae.</title>
        <authorList>
            <person name="Di Palma F."/>
            <person name="Alfoldi J."/>
            <person name="Johnson J."/>
            <person name="Berlin A."/>
            <person name="Gnerre S."/>
            <person name="Jaffe D."/>
            <person name="MacCallum I."/>
            <person name="Young S."/>
            <person name="Walker B.J."/>
            <person name="Lander E."/>
            <person name="Lindblad-Toh K."/>
        </authorList>
    </citation>
    <scope>NUCLEOTIDE SEQUENCE [LARGE SCALE GENOMIC DNA]</scope>
    <source>
        <strain evidence="9">Wild caught</strain>
    </source>
</reference>
<dbReference type="PROSITE" id="PS01306">
    <property type="entry name" value="UPF0054"/>
    <property type="match status" value="1"/>
</dbReference>
<dbReference type="NCBIfam" id="TIGR00043">
    <property type="entry name" value="rRNA maturation RNase YbeY"/>
    <property type="match status" value="1"/>
</dbReference>
<dbReference type="Pfam" id="PF02130">
    <property type="entry name" value="YbeY"/>
    <property type="match status" value="1"/>
</dbReference>
<dbReference type="HOGENOM" id="CLU_106710_4_0_1"/>
<dbReference type="GO" id="GO:0004519">
    <property type="term" value="F:endonuclease activity"/>
    <property type="evidence" value="ECO:0007669"/>
    <property type="project" value="UniProtKB-KW"/>
</dbReference>